<dbReference type="Gene3D" id="3.90.550.10">
    <property type="entry name" value="Spore Coat Polysaccharide Biosynthesis Protein SpsA, Chain A"/>
    <property type="match status" value="1"/>
</dbReference>
<comment type="caution">
    <text evidence="7">The sequence shown here is derived from an EMBL/GenBank/DDBJ whole genome shotgun (WGS) entry which is preliminary data.</text>
</comment>
<dbReference type="PANTHER" id="PTHR43646:SF2">
    <property type="entry name" value="GLYCOSYLTRANSFERASE 2-LIKE DOMAIN-CONTAINING PROTEIN"/>
    <property type="match status" value="1"/>
</dbReference>
<evidence type="ECO:0000313" key="8">
    <source>
        <dbReference type="Proteomes" id="UP000308054"/>
    </source>
</evidence>
<dbReference type="OrthoDB" id="5291101at2"/>
<dbReference type="GO" id="GO:0016757">
    <property type="term" value="F:glycosyltransferase activity"/>
    <property type="evidence" value="ECO:0007669"/>
    <property type="project" value="UniProtKB-KW"/>
</dbReference>
<dbReference type="EMBL" id="SRXW01000007">
    <property type="protein sequence ID" value="TGY87219.1"/>
    <property type="molecule type" value="Genomic_DNA"/>
</dbReference>
<comment type="subcellular location">
    <subcellularLocation>
        <location evidence="1">Cell membrane</location>
    </subcellularLocation>
</comment>
<keyword evidence="4 7" id="KW-0808">Transferase</keyword>
<evidence type="ECO:0000313" key="7">
    <source>
        <dbReference type="EMBL" id="TGY87219.1"/>
    </source>
</evidence>
<protein>
    <submittedName>
        <fullName evidence="7">Glycosyltransferase</fullName>
    </submittedName>
</protein>
<keyword evidence="8" id="KW-1185">Reference proteome</keyword>
<dbReference type="AlphaFoldDB" id="A0A4V3RXN4"/>
<dbReference type="PANTHER" id="PTHR43646">
    <property type="entry name" value="GLYCOSYLTRANSFERASE"/>
    <property type="match status" value="1"/>
</dbReference>
<keyword evidence="2" id="KW-1003">Cell membrane</keyword>
<organism evidence="7 8">
    <name type="scientific">Marinicauda algicola</name>
    <dbReference type="NCBI Taxonomy" id="2029849"/>
    <lineage>
        <taxon>Bacteria</taxon>
        <taxon>Pseudomonadati</taxon>
        <taxon>Pseudomonadota</taxon>
        <taxon>Alphaproteobacteria</taxon>
        <taxon>Maricaulales</taxon>
        <taxon>Maricaulaceae</taxon>
        <taxon>Marinicauda</taxon>
    </lineage>
</organism>
<keyword evidence="5" id="KW-0472">Membrane</keyword>
<evidence type="ECO:0000256" key="4">
    <source>
        <dbReference type="ARBA" id="ARBA00022679"/>
    </source>
</evidence>
<feature type="domain" description="Glycosyltransferase 2-like" evidence="6">
    <location>
        <begin position="6"/>
        <end position="126"/>
    </location>
</feature>
<dbReference type="Proteomes" id="UP000308054">
    <property type="component" value="Unassembled WGS sequence"/>
</dbReference>
<keyword evidence="3" id="KW-0328">Glycosyltransferase</keyword>
<dbReference type="NCBIfam" id="TIGR04283">
    <property type="entry name" value="glyco_like_mftF"/>
    <property type="match status" value="1"/>
</dbReference>
<evidence type="ECO:0000256" key="3">
    <source>
        <dbReference type="ARBA" id="ARBA00022676"/>
    </source>
</evidence>
<dbReference type="SUPFAM" id="SSF53448">
    <property type="entry name" value="Nucleotide-diphospho-sugar transferases"/>
    <property type="match status" value="1"/>
</dbReference>
<evidence type="ECO:0000256" key="1">
    <source>
        <dbReference type="ARBA" id="ARBA00004236"/>
    </source>
</evidence>
<dbReference type="RefSeq" id="WP_135997522.1">
    <property type="nucleotide sequence ID" value="NZ_CP071057.1"/>
</dbReference>
<reference evidence="7 8" key="1">
    <citation type="journal article" date="2017" name="Int. J. Syst. Evol. Microbiol.">
        <title>Marinicauda algicola sp. nov., isolated from a marine red alga Rhodosorus marinus.</title>
        <authorList>
            <person name="Jeong S.E."/>
            <person name="Jeon S.H."/>
            <person name="Chun B.H."/>
            <person name="Kim D.W."/>
            <person name="Jeon C.O."/>
        </authorList>
    </citation>
    <scope>NUCLEOTIDE SEQUENCE [LARGE SCALE GENOMIC DNA]</scope>
    <source>
        <strain evidence="7 8">JCM 31718</strain>
    </source>
</reference>
<evidence type="ECO:0000256" key="5">
    <source>
        <dbReference type="ARBA" id="ARBA00023136"/>
    </source>
</evidence>
<evidence type="ECO:0000256" key="2">
    <source>
        <dbReference type="ARBA" id="ARBA00022475"/>
    </source>
</evidence>
<proteinExistence type="predicted"/>
<gene>
    <name evidence="7" type="ORF">E5163_15990</name>
</gene>
<dbReference type="CDD" id="cd02522">
    <property type="entry name" value="GT_2_like_a"/>
    <property type="match status" value="1"/>
</dbReference>
<evidence type="ECO:0000259" key="6">
    <source>
        <dbReference type="Pfam" id="PF00535"/>
    </source>
</evidence>
<dbReference type="Pfam" id="PF00535">
    <property type="entry name" value="Glycos_transf_2"/>
    <property type="match status" value="1"/>
</dbReference>
<dbReference type="InterPro" id="IPR001173">
    <property type="entry name" value="Glyco_trans_2-like"/>
</dbReference>
<name>A0A4V3RXN4_9PROT</name>
<dbReference type="GO" id="GO:0005886">
    <property type="term" value="C:plasma membrane"/>
    <property type="evidence" value="ECO:0007669"/>
    <property type="project" value="UniProtKB-SubCell"/>
</dbReference>
<sequence>MARLVVIIPALNAARSLPGVIDSLGEGLHSGLIAGWVLADGGSTDATREIAAHAGFRIVTGAKGRGPQLIAGTQAACRLAGEGDWYLFLHADTRLEPGWSAEVRRFMQAHADRHRAAAFRFALDDPRAPARRLARFVNWRSRALKLPYGDQGLLIPKAFHDALGGYKPMVLFEDVDIVRRIGARRLALLKSRAVTSAERFAREGYLKRSAKNLVLLARYFLGADPARLARSYSR</sequence>
<dbReference type="InterPro" id="IPR026461">
    <property type="entry name" value="Trfase_2_rSAM/seldom_assoc"/>
</dbReference>
<dbReference type="InterPro" id="IPR029044">
    <property type="entry name" value="Nucleotide-diphossugar_trans"/>
</dbReference>
<accession>A0A4V3RXN4</accession>